<feature type="compositionally biased region" description="Pro residues" evidence="1">
    <location>
        <begin position="16"/>
        <end position="26"/>
    </location>
</feature>
<proteinExistence type="predicted"/>
<feature type="region of interest" description="Disordered" evidence="1">
    <location>
        <begin position="85"/>
        <end position="126"/>
    </location>
</feature>
<sequence length="126" mass="13442">MAGAQQRPPSRRSPGRCPPLLAPGPGQPAFMSPNAVVQAATDSDGSSPVFVLVLCFFLVMGVIQVVRPQLLWKANARLQRGWVKNHEATEPTSKGYANEPGGRSNLPGTRHMDADPAALAHTRPPL</sequence>
<evidence type="ECO:0000313" key="3">
    <source>
        <dbReference type="EMBL" id="AKZ53051.1"/>
    </source>
</evidence>
<evidence type="ECO:0000256" key="1">
    <source>
        <dbReference type="SAM" id="MobiDB-lite"/>
    </source>
</evidence>
<reference evidence="5" key="1">
    <citation type="journal article" date="2015" name="J. Biotechnol.">
        <title>Complete genome sequence of Streptomyces ambofaciens ATCC 23877, the spiramycin producer.</title>
        <authorList>
            <person name="Thibessard A."/>
            <person name="Haas D."/>
            <person name="Gerbaud C."/>
            <person name="Aigle B."/>
            <person name="Lautru S."/>
            <person name="Pernodet J.L."/>
            <person name="Leblond P."/>
        </authorList>
    </citation>
    <scope>NUCLEOTIDE SEQUENCE [LARGE SCALE GENOMIC DNA]</scope>
    <source>
        <strain evidence="5">ATCC 23877 / 3486 / DSM 40053 / JCM 4204 / NBRC 12836 / NRRL B-2516</strain>
    </source>
</reference>
<gene>
    <name evidence="3" type="ORF">SAM23877_0002</name>
    <name evidence="4" type="ORF">SAM23877_7667</name>
</gene>
<keyword evidence="2" id="KW-1133">Transmembrane helix</keyword>
<dbReference type="KEGG" id="samb:SAM23877_0002"/>
<protein>
    <submittedName>
        <fullName evidence="3">Uncharacterized protein</fullName>
    </submittedName>
</protein>
<dbReference type="Proteomes" id="UP000061018">
    <property type="component" value="Chromosome"/>
</dbReference>
<dbReference type="EMBL" id="CP012382">
    <property type="protein sequence ID" value="AKZ53051.1"/>
    <property type="molecule type" value="Genomic_DNA"/>
</dbReference>
<dbReference type="KEGG" id="samb:SAM23877_7667"/>
<feature type="region of interest" description="Disordered" evidence="1">
    <location>
        <begin position="1"/>
        <end position="32"/>
    </location>
</feature>
<dbReference type="EMBL" id="CP012382">
    <property type="protein sequence ID" value="AKZ60708.1"/>
    <property type="molecule type" value="Genomic_DNA"/>
</dbReference>
<reference evidence="3" key="2">
    <citation type="submission" date="2015-07" db="EMBL/GenBank/DDBJ databases">
        <title>Complete genome sequence of Streptomyces ambofaciens ATCC 23877, the spiramycin producer.</title>
        <authorList>
            <person name="Thibessard A."/>
            <person name="Haas D."/>
            <person name="Gerbaud C."/>
            <person name="Aigle B."/>
            <person name="Lautru S."/>
            <person name="Pernodet J.-L."/>
            <person name="Leblond P."/>
        </authorList>
    </citation>
    <scope>NUCLEOTIDE SEQUENCE [LARGE SCALE GENOMIC DNA]</scope>
    <source>
        <strain evidence="3">ATCC 23877</strain>
    </source>
</reference>
<keyword evidence="2" id="KW-0812">Transmembrane</keyword>
<feature type="transmembrane region" description="Helical" evidence="2">
    <location>
        <begin position="49"/>
        <end position="70"/>
    </location>
</feature>
<evidence type="ECO:0000256" key="2">
    <source>
        <dbReference type="SAM" id="Phobius"/>
    </source>
</evidence>
<dbReference type="AlphaFoldDB" id="A0A0K2AJF8"/>
<name>A0A0K2AJF8_STRA7</name>
<evidence type="ECO:0000313" key="5">
    <source>
        <dbReference type="Proteomes" id="UP000061018"/>
    </source>
</evidence>
<accession>A0A0K2AJF8</accession>
<evidence type="ECO:0000313" key="4">
    <source>
        <dbReference type="EMBL" id="AKZ60708.1"/>
    </source>
</evidence>
<organism evidence="3 5">
    <name type="scientific">Streptomyces ambofaciens (strain ATCC 23877 / 3486 / DSM 40053 / JCM 4204 / NBRC 12836 / NRRL B-2516)</name>
    <dbReference type="NCBI Taxonomy" id="278992"/>
    <lineage>
        <taxon>Bacteria</taxon>
        <taxon>Bacillati</taxon>
        <taxon>Actinomycetota</taxon>
        <taxon>Actinomycetes</taxon>
        <taxon>Kitasatosporales</taxon>
        <taxon>Streptomycetaceae</taxon>
        <taxon>Streptomyces</taxon>
    </lineage>
</organism>
<keyword evidence="2" id="KW-0472">Membrane</keyword>